<dbReference type="EC" id="2.7.2.11" evidence="8"/>
<dbReference type="InterPro" id="IPR011529">
    <property type="entry name" value="Glu_5kinase"/>
</dbReference>
<dbReference type="GO" id="GO:0055129">
    <property type="term" value="P:L-proline biosynthetic process"/>
    <property type="evidence" value="ECO:0007669"/>
    <property type="project" value="UniProtKB-UniRule"/>
</dbReference>
<dbReference type="PANTHER" id="PTHR43654">
    <property type="entry name" value="GLUTAMATE 5-KINASE"/>
    <property type="match status" value="1"/>
</dbReference>
<evidence type="ECO:0000256" key="6">
    <source>
        <dbReference type="ARBA" id="ARBA00022777"/>
    </source>
</evidence>
<dbReference type="FunFam" id="3.40.1160.10:FF:000018">
    <property type="entry name" value="Glutamate 5-kinase"/>
    <property type="match status" value="1"/>
</dbReference>
<comment type="subcellular location">
    <subcellularLocation>
        <location evidence="8">Cytoplasm</location>
    </subcellularLocation>
</comment>
<dbReference type="PANTHER" id="PTHR43654:SF3">
    <property type="entry name" value="GLUTAMATE 5-KINASE"/>
    <property type="match status" value="1"/>
</dbReference>
<comment type="pathway">
    <text evidence="8">Amino-acid biosynthesis; L-proline biosynthesis; L-glutamate 5-semialdehyde from L-glutamate: step 1/2.</text>
</comment>
<comment type="caution">
    <text evidence="10">The sequence shown here is derived from an EMBL/GenBank/DDBJ whole genome shotgun (WGS) entry which is preliminary data.</text>
</comment>
<organism evidence="10 11">
    <name type="scientific">Candidatus Methanomassiliicoccus intestinalis</name>
    <dbReference type="NCBI Taxonomy" id="1406512"/>
    <lineage>
        <taxon>Archaea</taxon>
        <taxon>Methanobacteriati</taxon>
        <taxon>Thermoplasmatota</taxon>
        <taxon>Thermoplasmata</taxon>
        <taxon>Methanomassiliicoccales</taxon>
        <taxon>Methanomassiliicoccaceae</taxon>
        <taxon>Methanomassiliicoccus</taxon>
    </lineage>
</organism>
<keyword evidence="7 8" id="KW-0067">ATP-binding</keyword>
<feature type="binding site" evidence="8">
    <location>
        <position position="153"/>
    </location>
    <ligand>
        <name>substrate</name>
    </ligand>
</feature>
<dbReference type="GO" id="GO:0003723">
    <property type="term" value="F:RNA binding"/>
    <property type="evidence" value="ECO:0007669"/>
    <property type="project" value="InterPro"/>
</dbReference>
<dbReference type="CDD" id="cd21157">
    <property type="entry name" value="PUA_G5K"/>
    <property type="match status" value="1"/>
</dbReference>
<dbReference type="InterPro" id="IPR001057">
    <property type="entry name" value="Glu/AcGlu_kinase"/>
</dbReference>
<dbReference type="NCBIfam" id="TIGR01027">
    <property type="entry name" value="proB"/>
    <property type="match status" value="1"/>
</dbReference>
<dbReference type="HAMAP" id="MF_00456">
    <property type="entry name" value="ProB"/>
    <property type="match status" value="1"/>
</dbReference>
<keyword evidence="2 8" id="KW-0028">Amino-acid biosynthesis</keyword>
<dbReference type="InterPro" id="IPR005715">
    <property type="entry name" value="Glu_5kinase/COase_Synthase"/>
</dbReference>
<feature type="binding site" evidence="8">
    <location>
        <position position="139"/>
    </location>
    <ligand>
        <name>substrate</name>
    </ligand>
</feature>
<dbReference type="RefSeq" id="WP_020448275.1">
    <property type="nucleotide sequence ID" value="NZ_CAYAXV010000008.1"/>
</dbReference>
<evidence type="ECO:0000256" key="2">
    <source>
        <dbReference type="ARBA" id="ARBA00022605"/>
    </source>
</evidence>
<dbReference type="GO" id="GO:0005524">
    <property type="term" value="F:ATP binding"/>
    <property type="evidence" value="ECO:0007669"/>
    <property type="project" value="UniProtKB-KW"/>
</dbReference>
<dbReference type="SMART" id="SM00359">
    <property type="entry name" value="PUA"/>
    <property type="match status" value="1"/>
</dbReference>
<dbReference type="SUPFAM" id="SSF53633">
    <property type="entry name" value="Carbamate kinase-like"/>
    <property type="match status" value="1"/>
</dbReference>
<dbReference type="InterPro" id="IPR041739">
    <property type="entry name" value="G5K_ProB"/>
</dbReference>
<dbReference type="InterPro" id="IPR001048">
    <property type="entry name" value="Asp/Glu/Uridylate_kinase"/>
</dbReference>
<dbReference type="Gene3D" id="3.40.1160.10">
    <property type="entry name" value="Acetylglutamate kinase-like"/>
    <property type="match status" value="1"/>
</dbReference>
<sequence length="373" mass="40588">MRNLDVKRVVVKIGTNTLCREDGGINSAYLEDVARQVVELQSKGIQCIVVSSGAIGAGSAELGLDGIQKDVAMKQACAAVGQSLLMRAWREAFSIYGKKVGQILVTYGAFSDRTRHLNLKKAIDELFRLNAVPIVNENDVIATDEIEEIFGDNDKLSALVAGSTDSDLLLLLTDVDGLYDRNPDADPHALLIPVVDEITEDILRIAGSKKNERSTGGMRTKINAAMIAMECGFTMIIANGKEENVILRVVSSEEIGTMFTPSSHYSNRERWLAYAFPHGTIYIDKGAEEAIRNGNSLLPCGITSVEGAFKRGDIVRIGDFAKGVANFSSEELEVQLALCRAEREKGEHYKNESAFVSSSNIILTKNSPELKGN</sequence>
<evidence type="ECO:0000313" key="10">
    <source>
        <dbReference type="EMBL" id="TQS84100.1"/>
    </source>
</evidence>
<evidence type="ECO:0000256" key="4">
    <source>
        <dbReference type="ARBA" id="ARBA00022679"/>
    </source>
</evidence>
<dbReference type="PRINTS" id="PR00474">
    <property type="entry name" value="GLU5KINASE"/>
</dbReference>
<dbReference type="Pfam" id="PF01472">
    <property type="entry name" value="PUA"/>
    <property type="match status" value="1"/>
</dbReference>
<dbReference type="PROSITE" id="PS00902">
    <property type="entry name" value="GLUTAMATE_5_KINASE"/>
    <property type="match status" value="1"/>
</dbReference>
<evidence type="ECO:0000256" key="5">
    <source>
        <dbReference type="ARBA" id="ARBA00022741"/>
    </source>
</evidence>
<dbReference type="GO" id="GO:0005829">
    <property type="term" value="C:cytosol"/>
    <property type="evidence" value="ECO:0007669"/>
    <property type="project" value="TreeGrafter"/>
</dbReference>
<dbReference type="PIRSF" id="PIRSF000729">
    <property type="entry name" value="GK"/>
    <property type="match status" value="1"/>
</dbReference>
<dbReference type="EMBL" id="LVVT01000007">
    <property type="protein sequence ID" value="TQS84100.1"/>
    <property type="molecule type" value="Genomic_DNA"/>
</dbReference>
<name>A0A8J8PC32_9ARCH</name>
<feature type="binding site" evidence="8">
    <location>
        <position position="12"/>
    </location>
    <ligand>
        <name>ATP</name>
        <dbReference type="ChEBI" id="CHEBI:30616"/>
    </ligand>
</feature>
<evidence type="ECO:0000256" key="3">
    <source>
        <dbReference type="ARBA" id="ARBA00022650"/>
    </source>
</evidence>
<comment type="catalytic activity">
    <reaction evidence="8">
        <text>L-glutamate + ATP = L-glutamyl 5-phosphate + ADP</text>
        <dbReference type="Rhea" id="RHEA:14877"/>
        <dbReference type="ChEBI" id="CHEBI:29985"/>
        <dbReference type="ChEBI" id="CHEBI:30616"/>
        <dbReference type="ChEBI" id="CHEBI:58274"/>
        <dbReference type="ChEBI" id="CHEBI:456216"/>
        <dbReference type="EC" id="2.7.2.11"/>
    </reaction>
</comment>
<evidence type="ECO:0000256" key="1">
    <source>
        <dbReference type="ARBA" id="ARBA00022490"/>
    </source>
</evidence>
<dbReference type="InterPro" id="IPR019797">
    <property type="entry name" value="Glutamate_5-kinase_CS"/>
</dbReference>
<keyword evidence="1 8" id="KW-0963">Cytoplasm</keyword>
<dbReference type="UniPathway" id="UPA00098">
    <property type="reaction ID" value="UER00359"/>
</dbReference>
<protein>
    <recommendedName>
        <fullName evidence="8">Glutamate 5-kinase</fullName>
        <ecNumber evidence="8">2.7.2.11</ecNumber>
    </recommendedName>
    <alternativeName>
        <fullName evidence="8">Gamma-glutamyl kinase</fullName>
        <shortName evidence="8">GK</shortName>
    </alternativeName>
</protein>
<keyword evidence="6 8" id="KW-0418">Kinase</keyword>
<proteinExistence type="inferred from homology"/>
<dbReference type="GeneID" id="41322796"/>
<evidence type="ECO:0000313" key="11">
    <source>
        <dbReference type="Proteomes" id="UP000752814"/>
    </source>
</evidence>
<keyword evidence="4 8" id="KW-0808">Transferase</keyword>
<dbReference type="OMA" id="SVTELMF"/>
<feature type="binding site" evidence="8">
    <location>
        <begin position="215"/>
        <end position="221"/>
    </location>
    <ligand>
        <name>ATP</name>
        <dbReference type="ChEBI" id="CHEBI:30616"/>
    </ligand>
</feature>
<feature type="domain" description="PUA" evidence="9">
    <location>
        <begin position="279"/>
        <end position="356"/>
    </location>
</feature>
<dbReference type="PROSITE" id="PS50890">
    <property type="entry name" value="PUA"/>
    <property type="match status" value="1"/>
</dbReference>
<dbReference type="AlphaFoldDB" id="A0A8J8PC32"/>
<dbReference type="InterPro" id="IPR036393">
    <property type="entry name" value="AceGlu_kinase-like_sf"/>
</dbReference>
<dbReference type="InterPro" id="IPR015947">
    <property type="entry name" value="PUA-like_sf"/>
</dbReference>
<evidence type="ECO:0000259" key="9">
    <source>
        <dbReference type="SMART" id="SM00359"/>
    </source>
</evidence>
<dbReference type="Proteomes" id="UP000752814">
    <property type="component" value="Unassembled WGS sequence"/>
</dbReference>
<dbReference type="InterPro" id="IPR002478">
    <property type="entry name" value="PUA"/>
</dbReference>
<dbReference type="GO" id="GO:0004349">
    <property type="term" value="F:glutamate 5-kinase activity"/>
    <property type="evidence" value="ECO:0007669"/>
    <property type="project" value="UniProtKB-UniRule"/>
</dbReference>
<dbReference type="CDD" id="cd04242">
    <property type="entry name" value="AAK_G5K_ProB"/>
    <property type="match status" value="1"/>
</dbReference>
<feature type="binding site" evidence="8">
    <location>
        <position position="52"/>
    </location>
    <ligand>
        <name>substrate</name>
    </ligand>
</feature>
<dbReference type="Gene3D" id="2.30.130.10">
    <property type="entry name" value="PUA domain"/>
    <property type="match status" value="1"/>
</dbReference>
<dbReference type="SUPFAM" id="SSF88697">
    <property type="entry name" value="PUA domain-like"/>
    <property type="match status" value="1"/>
</dbReference>
<accession>A0A8J8PC32</accession>
<keyword evidence="5 8" id="KW-0547">Nucleotide-binding</keyword>
<dbReference type="InterPro" id="IPR036974">
    <property type="entry name" value="PUA_sf"/>
</dbReference>
<evidence type="ECO:0000256" key="8">
    <source>
        <dbReference type="HAMAP-Rule" id="MF_00456"/>
    </source>
</evidence>
<keyword evidence="3 8" id="KW-0641">Proline biosynthesis</keyword>
<evidence type="ECO:0000256" key="7">
    <source>
        <dbReference type="ARBA" id="ARBA00022840"/>
    </source>
</evidence>
<feature type="binding site" evidence="8">
    <location>
        <begin position="173"/>
        <end position="174"/>
    </location>
    <ligand>
        <name>ATP</name>
        <dbReference type="ChEBI" id="CHEBI:30616"/>
    </ligand>
</feature>
<gene>
    <name evidence="8" type="primary">proB</name>
    <name evidence="10" type="ORF">A3207_07240</name>
</gene>
<reference evidence="10" key="1">
    <citation type="submission" date="2016-03" db="EMBL/GenBank/DDBJ databases">
        <authorList>
            <person name="Borrel G."/>
            <person name="Mccann A."/>
            <person name="O'Toole P.W."/>
        </authorList>
    </citation>
    <scope>NUCLEOTIDE SEQUENCE</scope>
    <source>
        <strain evidence="10">183</strain>
    </source>
</reference>
<comment type="function">
    <text evidence="8">Catalyzes the transfer of a phosphate group to glutamate to form L-glutamate 5-phosphate.</text>
</comment>
<dbReference type="Pfam" id="PF00696">
    <property type="entry name" value="AA_kinase"/>
    <property type="match status" value="1"/>
</dbReference>
<comment type="similarity">
    <text evidence="8">Belongs to the glutamate 5-kinase family.</text>
</comment>